<dbReference type="GO" id="GO:0016491">
    <property type="term" value="F:oxidoreductase activity"/>
    <property type="evidence" value="ECO:0007669"/>
    <property type="project" value="TreeGrafter"/>
</dbReference>
<gene>
    <name evidence="1" type="ORF">TOA249_LOCUS20782</name>
</gene>
<dbReference type="Gene3D" id="1.25.10.10">
    <property type="entry name" value="Leucine-rich Repeat Variant"/>
    <property type="match status" value="1"/>
</dbReference>
<sequence length="245" mass="26492">RDDVIVALVTALKNADDNVRRTAVEALGRIGETGATDDVIAPLIAALGDEKVSVRVSACEALGQIGEKAATDDFIAALLTALWDKEMYVRAKACEALGRLGGKAATSSVMNELLRIADFLASNSLKNILVSASSLSKIDSNTVSKLFNFWNRNALQVHNIPLEKIIQAFSDSKIVEWCSIIALHALRRHYAVTIVDQAIIVYGNSEPVKCDMPCHALRDQLVHVFTEQEGLAFHAYNGQGCGEGQ</sequence>
<evidence type="ECO:0000313" key="1">
    <source>
        <dbReference type="EMBL" id="CAF4757021.1"/>
    </source>
</evidence>
<evidence type="ECO:0008006" key="3">
    <source>
        <dbReference type="Google" id="ProtNLM"/>
    </source>
</evidence>
<dbReference type="Proteomes" id="UP000663838">
    <property type="component" value="Unassembled WGS sequence"/>
</dbReference>
<dbReference type="PANTHER" id="PTHR12697">
    <property type="entry name" value="PBS LYASE HEAT-LIKE PROTEIN"/>
    <property type="match status" value="1"/>
</dbReference>
<dbReference type="AlphaFoldDB" id="A0A821LV55"/>
<organism evidence="1 2">
    <name type="scientific">Rotaria socialis</name>
    <dbReference type="NCBI Taxonomy" id="392032"/>
    <lineage>
        <taxon>Eukaryota</taxon>
        <taxon>Metazoa</taxon>
        <taxon>Spiralia</taxon>
        <taxon>Gnathifera</taxon>
        <taxon>Rotifera</taxon>
        <taxon>Eurotatoria</taxon>
        <taxon>Bdelloidea</taxon>
        <taxon>Philodinida</taxon>
        <taxon>Philodinidae</taxon>
        <taxon>Rotaria</taxon>
    </lineage>
</organism>
<dbReference type="Pfam" id="PF13646">
    <property type="entry name" value="HEAT_2"/>
    <property type="match status" value="1"/>
</dbReference>
<accession>A0A821LV55</accession>
<proteinExistence type="predicted"/>
<dbReference type="SMART" id="SM00567">
    <property type="entry name" value="EZ_HEAT"/>
    <property type="match status" value="3"/>
</dbReference>
<evidence type="ECO:0000313" key="2">
    <source>
        <dbReference type="Proteomes" id="UP000663838"/>
    </source>
</evidence>
<reference evidence="1" key="1">
    <citation type="submission" date="2021-02" db="EMBL/GenBank/DDBJ databases">
        <authorList>
            <person name="Nowell W R."/>
        </authorList>
    </citation>
    <scope>NUCLEOTIDE SEQUENCE</scope>
</reference>
<dbReference type="EMBL" id="CAJOBS010001733">
    <property type="protein sequence ID" value="CAF4757021.1"/>
    <property type="molecule type" value="Genomic_DNA"/>
</dbReference>
<feature type="non-terminal residue" evidence="1">
    <location>
        <position position="1"/>
    </location>
</feature>
<comment type="caution">
    <text evidence="1">The sequence shown here is derived from an EMBL/GenBank/DDBJ whole genome shotgun (WGS) entry which is preliminary data.</text>
</comment>
<dbReference type="SUPFAM" id="SSF48371">
    <property type="entry name" value="ARM repeat"/>
    <property type="match status" value="1"/>
</dbReference>
<protein>
    <recommendedName>
        <fullName evidence="3">HEAT repeat domain-containing protein</fullName>
    </recommendedName>
</protein>
<dbReference type="InterPro" id="IPR011989">
    <property type="entry name" value="ARM-like"/>
</dbReference>
<dbReference type="InterPro" id="IPR004155">
    <property type="entry name" value="PBS_lyase_HEAT"/>
</dbReference>
<dbReference type="PANTHER" id="PTHR12697:SF5">
    <property type="entry name" value="DEOXYHYPUSINE HYDROXYLASE"/>
    <property type="match status" value="1"/>
</dbReference>
<dbReference type="InterPro" id="IPR016024">
    <property type="entry name" value="ARM-type_fold"/>
</dbReference>
<name>A0A821LV55_9BILA</name>